<evidence type="ECO:0000313" key="2">
    <source>
        <dbReference type="EMBL" id="PQO31727.1"/>
    </source>
</evidence>
<name>A0A2S8FHT9_9BACT</name>
<gene>
    <name evidence="2" type="ORF">C5Y98_20155</name>
</gene>
<comment type="caution">
    <text evidence="2">The sequence shown here is derived from an EMBL/GenBank/DDBJ whole genome shotgun (WGS) entry which is preliminary data.</text>
</comment>
<organism evidence="2 3">
    <name type="scientific">Blastopirellula marina</name>
    <dbReference type="NCBI Taxonomy" id="124"/>
    <lineage>
        <taxon>Bacteria</taxon>
        <taxon>Pseudomonadati</taxon>
        <taxon>Planctomycetota</taxon>
        <taxon>Planctomycetia</taxon>
        <taxon>Pirellulales</taxon>
        <taxon>Pirellulaceae</taxon>
        <taxon>Blastopirellula</taxon>
    </lineage>
</organism>
<reference evidence="2 3" key="1">
    <citation type="submission" date="2018-02" db="EMBL/GenBank/DDBJ databases">
        <title>Comparative genomes isolates from brazilian mangrove.</title>
        <authorList>
            <person name="Araujo J.E."/>
            <person name="Taketani R.G."/>
            <person name="Silva M.C.P."/>
            <person name="Loureco M.V."/>
            <person name="Andreote F.D."/>
        </authorList>
    </citation>
    <scope>NUCLEOTIDE SEQUENCE [LARGE SCALE GENOMIC DNA]</scope>
    <source>
        <strain evidence="2 3">NAP PRIS-MGV</strain>
    </source>
</reference>
<protein>
    <submittedName>
        <fullName evidence="2">Uncharacterized protein</fullName>
    </submittedName>
</protein>
<feature type="region of interest" description="Disordered" evidence="1">
    <location>
        <begin position="52"/>
        <end position="106"/>
    </location>
</feature>
<dbReference type="EMBL" id="PUIB01000019">
    <property type="protein sequence ID" value="PQO31727.1"/>
    <property type="molecule type" value="Genomic_DNA"/>
</dbReference>
<dbReference type="AlphaFoldDB" id="A0A2S8FHT9"/>
<sequence>MLASEQKRRDDERCSIRFPYLLQGDRAMLRLAFALSLTVLFFGCAEPIQPLPPSDTADKTPAAETSTTQPGEAAEPMTPQPMEETTAAQPAPEPAPEPKPKKGVIHQTTDQVVDAKEWLKKPGIEGKNGDIEGVDPFSRAASGYFTLAAQASTLGLQSAIKNYRALNDRYPTYKEFKQMMQENRIEFAKLRWYEIYGYNEDTGKIVVLVDTVAQEEGP</sequence>
<evidence type="ECO:0000313" key="3">
    <source>
        <dbReference type="Proteomes" id="UP000239388"/>
    </source>
</evidence>
<evidence type="ECO:0000256" key="1">
    <source>
        <dbReference type="SAM" id="MobiDB-lite"/>
    </source>
</evidence>
<accession>A0A2S8FHT9</accession>
<dbReference type="Proteomes" id="UP000239388">
    <property type="component" value="Unassembled WGS sequence"/>
</dbReference>
<proteinExistence type="predicted"/>